<geneLocation type="plasmid" evidence="1">
    <name>pSHK1</name>
</geneLocation>
<reference evidence="1" key="1">
    <citation type="journal article" date="2011" name="Acta Biochim. Biophys. Sin.">
        <title>Characterization of the multiple CRISPR loci on Streptomyces linear plasmid pSHK1.</title>
        <authorList>
            <person name="Guo P."/>
            <person name="Cheng Q."/>
            <person name="Xie P."/>
            <person name="Fan Y."/>
            <person name="Jiang W."/>
            <person name="Qin Z."/>
        </authorList>
    </citation>
    <scope>NUCLEOTIDE SEQUENCE</scope>
    <source>
        <strain evidence="1">HK1</strain>
        <plasmid evidence="1">pSHK1</plasmid>
    </source>
</reference>
<name>B0LUC6_9ACTN</name>
<keyword evidence="1" id="KW-0614">Plasmid</keyword>
<evidence type="ECO:0000313" key="1">
    <source>
        <dbReference type="EMBL" id="ABY83594.1"/>
    </source>
</evidence>
<dbReference type="AlphaFoldDB" id="B0LUC6"/>
<dbReference type="EMBL" id="EU372836">
    <property type="protein sequence ID" value="ABY83594.1"/>
    <property type="molecule type" value="Genomic_DNA"/>
</dbReference>
<organism evidence="1">
    <name type="scientific">Streptomyces sp. HK1</name>
    <dbReference type="NCBI Taxonomy" id="405041"/>
    <lineage>
        <taxon>Bacteria</taxon>
        <taxon>Bacillati</taxon>
        <taxon>Actinomycetota</taxon>
        <taxon>Actinomycetes</taxon>
        <taxon>Kitasatosporales</taxon>
        <taxon>Streptomycetaceae</taxon>
        <taxon>Streptomyces</taxon>
    </lineage>
</organism>
<gene>
    <name evidence="1" type="ORF">pSHK1.125</name>
</gene>
<accession>B0LUC6</accession>
<protein>
    <submittedName>
        <fullName evidence="1">Uncharacterized protein</fullName>
    </submittedName>
</protein>
<sequence length="72" mass="7543">MQSRVPSSKPRDRVPSPVTSALTTALVNRPRSGARAVPAPGKRMAWVPAASVMVNGVSMTSSPSRRTRPSGS</sequence>
<proteinExistence type="predicted"/>